<dbReference type="CDD" id="cd00882">
    <property type="entry name" value="Ras_like_GTPase"/>
    <property type="match status" value="1"/>
</dbReference>
<dbReference type="Gene3D" id="3.40.50.300">
    <property type="entry name" value="P-loop containing nucleotide triphosphate hydrolases"/>
    <property type="match status" value="1"/>
</dbReference>
<feature type="domain" description="Stage IV sporulation protein A middle" evidence="2">
    <location>
        <begin position="266"/>
        <end position="444"/>
    </location>
</feature>
<dbReference type="InterPro" id="IPR027417">
    <property type="entry name" value="P-loop_NTPase"/>
</dbReference>
<feature type="domain" description="Sporulation stage IV protein A C-terminal" evidence="3">
    <location>
        <begin position="445"/>
        <end position="520"/>
    </location>
</feature>
<dbReference type="Proteomes" id="UP000004416">
    <property type="component" value="Unassembled WGS sequence"/>
</dbReference>
<dbReference type="PATRIC" id="fig|537010.4.peg.1700"/>
<evidence type="ECO:0000259" key="1">
    <source>
        <dbReference type="Pfam" id="PF09547"/>
    </source>
</evidence>
<organism evidence="4 5">
    <name type="scientific">Desulfitobacterium hafniense DP7</name>
    <dbReference type="NCBI Taxonomy" id="537010"/>
    <lineage>
        <taxon>Bacteria</taxon>
        <taxon>Bacillati</taxon>
        <taxon>Bacillota</taxon>
        <taxon>Clostridia</taxon>
        <taxon>Eubacteriales</taxon>
        <taxon>Desulfitobacteriaceae</taxon>
        <taxon>Desulfitobacterium</taxon>
    </lineage>
</organism>
<dbReference type="Pfam" id="PF09547">
    <property type="entry name" value="SpoIVA_ATPase"/>
    <property type="match status" value="1"/>
</dbReference>
<sequence length="520" mass="58213">MCQGGGGIRWGPFPGFGTALKREGIFVEKVDIFKDIAERTGGDIYLGIVGPVRTGKSTFIKRFMDLQVLPNIMDVFERERANDELPQSGSGRQITTTEPKFIPSDAVEILIKDSIQMKVRLVDCVGYAVEGAIGYESEDGEEPRLVRTSWSDEPIPFQEAAEIGTRKVITDHSTIGIVITTDGSITDIPREAYVDAEERVIEELKQLGKPYVVVMNTTRPYSEMTMELSSSLEEKYNVPVIPVNCLDMTPEDITQILEEVLYEFPVAEVNIEIPKWVEELESSHPVRASFEEAVRQSVEGIRRIRDIDMALDKLGECPNAQDVLLKQMNLGTGIAEIEMTAIDGLFKTVLEEMTGVNVEGEHTLMRLVLDYSKAKKEWDKLAPAIEEVRSNGYGVVTPHLDEMYLEEPELVKSGGHYGIKLKASAPSLHILRADVTTEITPLIGTEKQAEDLVRYILDEFESDPKKVWESNIFGKSLHDLVREGVQTKLYRMPENAQHKLQDTLQRIVNDGNGGLICIII</sequence>
<dbReference type="InterPro" id="IPR046842">
    <property type="entry name" value="SpoIVA_ATPase"/>
</dbReference>
<dbReference type="GO" id="GO:0005524">
    <property type="term" value="F:ATP binding"/>
    <property type="evidence" value="ECO:0007669"/>
    <property type="project" value="InterPro"/>
</dbReference>
<dbReference type="AlphaFoldDB" id="G9XLI2"/>
<name>G9XLI2_DESHA</name>
<dbReference type="HOGENOM" id="CLU_043635_0_0_9"/>
<dbReference type="GO" id="GO:0016887">
    <property type="term" value="F:ATP hydrolysis activity"/>
    <property type="evidence" value="ECO:0007669"/>
    <property type="project" value="InterPro"/>
</dbReference>
<evidence type="ECO:0000259" key="2">
    <source>
        <dbReference type="Pfam" id="PF20438"/>
    </source>
</evidence>
<evidence type="ECO:0000313" key="4">
    <source>
        <dbReference type="EMBL" id="EHL07467.1"/>
    </source>
</evidence>
<evidence type="ECO:0000313" key="5">
    <source>
        <dbReference type="Proteomes" id="UP000004416"/>
    </source>
</evidence>
<reference evidence="4 5" key="1">
    <citation type="submission" date="2011-08" db="EMBL/GenBank/DDBJ databases">
        <authorList>
            <person name="Weinstock G."/>
            <person name="Sodergren E."/>
            <person name="Clifton S."/>
            <person name="Fulton L."/>
            <person name="Fulton B."/>
            <person name="Courtney L."/>
            <person name="Fronick C."/>
            <person name="Harrison M."/>
            <person name="Strong C."/>
            <person name="Farmer C."/>
            <person name="Delahaunty K."/>
            <person name="Markovic C."/>
            <person name="Hall O."/>
            <person name="Minx P."/>
            <person name="Tomlinson C."/>
            <person name="Mitreva M."/>
            <person name="Hou S."/>
            <person name="Chen J."/>
            <person name="Wollam A."/>
            <person name="Pepin K.H."/>
            <person name="Johnson M."/>
            <person name="Bhonagiri V."/>
            <person name="Zhang X."/>
            <person name="Suruliraj S."/>
            <person name="Warren W."/>
            <person name="Chinwalla A."/>
            <person name="Mardis E.R."/>
            <person name="Wilson R.K."/>
        </authorList>
    </citation>
    <scope>NUCLEOTIDE SEQUENCE [LARGE SCALE GENOMIC DNA]</scope>
    <source>
        <strain evidence="4 5">DP7</strain>
    </source>
</reference>
<proteinExistence type="predicted"/>
<gene>
    <name evidence="4" type="ORF">HMPREF0322_01816</name>
</gene>
<dbReference type="NCBIfam" id="TIGR02836">
    <property type="entry name" value="spore_IV_A"/>
    <property type="match status" value="1"/>
</dbReference>
<accession>G9XLI2</accession>
<dbReference type="SUPFAM" id="SSF52540">
    <property type="entry name" value="P-loop containing nucleoside triphosphate hydrolases"/>
    <property type="match status" value="1"/>
</dbReference>
<protein>
    <submittedName>
        <fullName evidence="4">Stage IV sporulation protein A</fullName>
    </submittedName>
</protein>
<dbReference type="Pfam" id="PF20438">
    <property type="entry name" value="SpoIVA_middle"/>
    <property type="match status" value="1"/>
</dbReference>
<dbReference type="InterPro" id="IPR046841">
    <property type="entry name" value="SpoIVA_middle"/>
</dbReference>
<dbReference type="EMBL" id="AFZX01000041">
    <property type="protein sequence ID" value="EHL07467.1"/>
    <property type="molecule type" value="Genomic_DNA"/>
</dbReference>
<dbReference type="PIRSF" id="PIRSF007466">
    <property type="entry name" value="SpoIVA"/>
    <property type="match status" value="1"/>
</dbReference>
<dbReference type="GO" id="GO:0043934">
    <property type="term" value="P:sporulation"/>
    <property type="evidence" value="ECO:0007669"/>
    <property type="project" value="InterPro"/>
</dbReference>
<evidence type="ECO:0000259" key="3">
    <source>
        <dbReference type="Pfam" id="PF20439"/>
    </source>
</evidence>
<feature type="domain" description="Stage IV sporulation protein A ATPase" evidence="1">
    <location>
        <begin position="28"/>
        <end position="265"/>
    </location>
</feature>
<dbReference type="InterPro" id="IPR046840">
    <property type="entry name" value="SpoIVA_C"/>
</dbReference>
<dbReference type="InterPro" id="IPR014201">
    <property type="entry name" value="Spore_IV_A"/>
</dbReference>
<comment type="caution">
    <text evidence="4">The sequence shown here is derived from an EMBL/GenBank/DDBJ whole genome shotgun (WGS) entry which is preliminary data.</text>
</comment>
<dbReference type="Pfam" id="PF20439">
    <property type="entry name" value="SpoIVA_C"/>
    <property type="match status" value="1"/>
</dbReference>